<dbReference type="EMBL" id="JAFNEN010000183">
    <property type="protein sequence ID" value="KAG8190465.1"/>
    <property type="molecule type" value="Genomic_DNA"/>
</dbReference>
<organism evidence="2 3">
    <name type="scientific">Oedothorax gibbosus</name>
    <dbReference type="NCBI Taxonomy" id="931172"/>
    <lineage>
        <taxon>Eukaryota</taxon>
        <taxon>Metazoa</taxon>
        <taxon>Ecdysozoa</taxon>
        <taxon>Arthropoda</taxon>
        <taxon>Chelicerata</taxon>
        <taxon>Arachnida</taxon>
        <taxon>Araneae</taxon>
        <taxon>Araneomorphae</taxon>
        <taxon>Entelegynae</taxon>
        <taxon>Araneoidea</taxon>
        <taxon>Linyphiidae</taxon>
        <taxon>Erigoninae</taxon>
        <taxon>Oedothorax</taxon>
    </lineage>
</organism>
<keyword evidence="3" id="KW-1185">Reference proteome</keyword>
<feature type="region of interest" description="Disordered" evidence="1">
    <location>
        <begin position="14"/>
        <end position="42"/>
    </location>
</feature>
<evidence type="ECO:0000256" key="1">
    <source>
        <dbReference type="SAM" id="MobiDB-lite"/>
    </source>
</evidence>
<protein>
    <submittedName>
        <fullName evidence="2">Uncharacterized protein</fullName>
    </submittedName>
</protein>
<accession>A0AAV6V153</accession>
<dbReference type="AlphaFoldDB" id="A0AAV6V153"/>
<proteinExistence type="predicted"/>
<dbReference type="Proteomes" id="UP000827092">
    <property type="component" value="Unassembled WGS sequence"/>
</dbReference>
<sequence>MKYEILPPLTKPKLYTTLPHIPPPHGSSGASQGWGEDGRGKKNKEIATGEVYTQLSAPYPNHARRLRLRSAAVTPHRLLRGPAQSRWLWLNRRWTLLMRRAVGQGWVRCVGVVFGNSCYLLLYEKRAVVCLKFEVR</sequence>
<gene>
    <name evidence="2" type="ORF">JTE90_016703</name>
</gene>
<evidence type="ECO:0000313" key="2">
    <source>
        <dbReference type="EMBL" id="KAG8190465.1"/>
    </source>
</evidence>
<name>A0AAV6V153_9ARAC</name>
<comment type="caution">
    <text evidence="2">The sequence shown here is derived from an EMBL/GenBank/DDBJ whole genome shotgun (WGS) entry which is preliminary data.</text>
</comment>
<reference evidence="2 3" key="1">
    <citation type="journal article" date="2022" name="Nat. Ecol. Evol.">
        <title>A masculinizing supergene underlies an exaggerated male reproductive morph in a spider.</title>
        <authorList>
            <person name="Hendrickx F."/>
            <person name="De Corte Z."/>
            <person name="Sonet G."/>
            <person name="Van Belleghem S.M."/>
            <person name="Kostlbacher S."/>
            <person name="Vangestel C."/>
        </authorList>
    </citation>
    <scope>NUCLEOTIDE SEQUENCE [LARGE SCALE GENOMIC DNA]</scope>
    <source>
        <strain evidence="2">W744_W776</strain>
    </source>
</reference>
<evidence type="ECO:0000313" key="3">
    <source>
        <dbReference type="Proteomes" id="UP000827092"/>
    </source>
</evidence>